<reference evidence="2 3" key="1">
    <citation type="submission" date="2020-04" db="EMBL/GenBank/DDBJ databases">
        <title>Genome sequencing of novel species.</title>
        <authorList>
            <person name="Heo J."/>
            <person name="Kim S.-J."/>
            <person name="Kim J.-S."/>
            <person name="Hong S.-B."/>
            <person name="Kwon S.-W."/>
        </authorList>
    </citation>
    <scope>NUCLEOTIDE SEQUENCE [LARGE SCALE GENOMIC DNA]</scope>
    <source>
        <strain evidence="2 3">CJU-R4</strain>
    </source>
</reference>
<protein>
    <recommendedName>
        <fullName evidence="1">5'-Nucleotidase C-terminal domain-containing protein</fullName>
    </recommendedName>
</protein>
<evidence type="ECO:0000259" key="1">
    <source>
        <dbReference type="Pfam" id="PF02872"/>
    </source>
</evidence>
<evidence type="ECO:0000313" key="3">
    <source>
        <dbReference type="Proteomes" id="UP000501128"/>
    </source>
</evidence>
<organism evidence="2 3">
    <name type="scientific">Spirosoma rhododendri</name>
    <dbReference type="NCBI Taxonomy" id="2728024"/>
    <lineage>
        <taxon>Bacteria</taxon>
        <taxon>Pseudomonadati</taxon>
        <taxon>Bacteroidota</taxon>
        <taxon>Cytophagia</taxon>
        <taxon>Cytophagales</taxon>
        <taxon>Cytophagaceae</taxon>
        <taxon>Spirosoma</taxon>
    </lineage>
</organism>
<dbReference type="AlphaFoldDB" id="A0A7L5DIT7"/>
<keyword evidence="3" id="KW-1185">Reference proteome</keyword>
<accession>A0A7L5DIT7</accession>
<dbReference type="PANTHER" id="PTHR11575:SF24">
    <property type="entry name" value="5'-NUCLEOTIDASE"/>
    <property type="match status" value="1"/>
</dbReference>
<dbReference type="InterPro" id="IPR036907">
    <property type="entry name" value="5'-Nucleotdase_C_sf"/>
</dbReference>
<dbReference type="RefSeq" id="WP_169549265.1">
    <property type="nucleotide sequence ID" value="NZ_CP051677.1"/>
</dbReference>
<dbReference type="GO" id="GO:0009166">
    <property type="term" value="P:nucleotide catabolic process"/>
    <property type="evidence" value="ECO:0007669"/>
    <property type="project" value="InterPro"/>
</dbReference>
<dbReference type="InterPro" id="IPR006179">
    <property type="entry name" value="5_nucleotidase/apyrase"/>
</dbReference>
<dbReference type="EMBL" id="CP051677">
    <property type="protein sequence ID" value="QJD77322.1"/>
    <property type="molecule type" value="Genomic_DNA"/>
</dbReference>
<sequence length="247" mass="27059">MKKYAYLLLLGALAACQPGGYHLTNRTAQRIGVDSMAAPADSSVARFLQPYREGLNRSMNEVLTHSTGRIEKGQPDAPLNDLLCDALLKEAQLRYGKPIDMSHLNYGGIRNNLPDGDITTGSIFEVMPFDNQLVVLTLRGDMLQQLLDHFANGDKLVVGGIRAKVHAGHAHDVTFANGRTLQPTELYTVAMSDYIADGGDNAGFLKNAVKRETLTYLIRDALLDYFRQQGKTGQPITPLSDGRISLD</sequence>
<feature type="domain" description="5'-Nucleotidase C-terminal" evidence="1">
    <location>
        <begin position="73"/>
        <end position="202"/>
    </location>
</feature>
<dbReference type="KEGG" id="srho:HH216_01970"/>
<dbReference type="PROSITE" id="PS51257">
    <property type="entry name" value="PROKAR_LIPOPROTEIN"/>
    <property type="match status" value="1"/>
</dbReference>
<dbReference type="GO" id="GO:0030288">
    <property type="term" value="C:outer membrane-bounded periplasmic space"/>
    <property type="evidence" value="ECO:0007669"/>
    <property type="project" value="TreeGrafter"/>
</dbReference>
<gene>
    <name evidence="2" type="ORF">HH216_01970</name>
</gene>
<dbReference type="SUPFAM" id="SSF55816">
    <property type="entry name" value="5'-nucleotidase (syn. UDP-sugar hydrolase), C-terminal domain"/>
    <property type="match status" value="1"/>
</dbReference>
<dbReference type="Proteomes" id="UP000501128">
    <property type="component" value="Chromosome"/>
</dbReference>
<evidence type="ECO:0000313" key="2">
    <source>
        <dbReference type="EMBL" id="QJD77322.1"/>
    </source>
</evidence>
<dbReference type="PRINTS" id="PR01607">
    <property type="entry name" value="APYRASEFAMLY"/>
</dbReference>
<dbReference type="Pfam" id="PF02872">
    <property type="entry name" value="5_nucleotid_C"/>
    <property type="match status" value="1"/>
</dbReference>
<dbReference type="Gene3D" id="3.90.780.10">
    <property type="entry name" value="5'-Nucleotidase, C-terminal domain"/>
    <property type="match status" value="1"/>
</dbReference>
<dbReference type="GO" id="GO:0016787">
    <property type="term" value="F:hydrolase activity"/>
    <property type="evidence" value="ECO:0007669"/>
    <property type="project" value="InterPro"/>
</dbReference>
<dbReference type="InterPro" id="IPR008334">
    <property type="entry name" value="5'-Nucleotdase_C"/>
</dbReference>
<dbReference type="PANTHER" id="PTHR11575">
    <property type="entry name" value="5'-NUCLEOTIDASE-RELATED"/>
    <property type="match status" value="1"/>
</dbReference>
<name>A0A7L5DIT7_9BACT</name>
<proteinExistence type="predicted"/>